<gene>
    <name evidence="2" type="ORF">NDU88_005082</name>
</gene>
<feature type="region of interest" description="Disordered" evidence="1">
    <location>
        <begin position="1"/>
        <end position="26"/>
    </location>
</feature>
<dbReference type="EMBL" id="JANPWB010000004">
    <property type="protein sequence ID" value="KAJ1195814.1"/>
    <property type="molecule type" value="Genomic_DNA"/>
</dbReference>
<evidence type="ECO:0000313" key="2">
    <source>
        <dbReference type="EMBL" id="KAJ1195814.1"/>
    </source>
</evidence>
<dbReference type="AlphaFoldDB" id="A0AAV7V2X8"/>
<dbReference type="Proteomes" id="UP001066276">
    <property type="component" value="Chromosome 2_2"/>
</dbReference>
<sequence>MVHHQACARSPPGPSQAAGPLVPPLHPASSAWPGPLEYSVYSQLGSPAESPPDPAASARLACRLLGAGLCSSTDAPQLSAVSDSLTICFQRVVPLPLFCFLFTIEWCQEQCPDGGIKLGLVSGRLGAKLLCIRHVSWPGHAPLK</sequence>
<proteinExistence type="predicted"/>
<name>A0AAV7V2X8_PLEWA</name>
<keyword evidence="3" id="KW-1185">Reference proteome</keyword>
<reference evidence="2" key="1">
    <citation type="journal article" date="2022" name="bioRxiv">
        <title>Sequencing and chromosome-scale assembly of the giantPleurodeles waltlgenome.</title>
        <authorList>
            <person name="Brown T."/>
            <person name="Elewa A."/>
            <person name="Iarovenko S."/>
            <person name="Subramanian E."/>
            <person name="Araus A.J."/>
            <person name="Petzold A."/>
            <person name="Susuki M."/>
            <person name="Suzuki K.-i.T."/>
            <person name="Hayashi T."/>
            <person name="Toyoda A."/>
            <person name="Oliveira C."/>
            <person name="Osipova E."/>
            <person name="Leigh N.D."/>
            <person name="Simon A."/>
            <person name="Yun M.H."/>
        </authorList>
    </citation>
    <scope>NUCLEOTIDE SEQUENCE</scope>
    <source>
        <strain evidence="2">20211129_DDA</strain>
        <tissue evidence="2">Liver</tissue>
    </source>
</reference>
<protein>
    <submittedName>
        <fullName evidence="2">Uncharacterized protein</fullName>
    </submittedName>
</protein>
<evidence type="ECO:0000256" key="1">
    <source>
        <dbReference type="SAM" id="MobiDB-lite"/>
    </source>
</evidence>
<evidence type="ECO:0000313" key="3">
    <source>
        <dbReference type="Proteomes" id="UP001066276"/>
    </source>
</evidence>
<comment type="caution">
    <text evidence="2">The sequence shown here is derived from an EMBL/GenBank/DDBJ whole genome shotgun (WGS) entry which is preliminary data.</text>
</comment>
<organism evidence="2 3">
    <name type="scientific">Pleurodeles waltl</name>
    <name type="common">Iberian ribbed newt</name>
    <dbReference type="NCBI Taxonomy" id="8319"/>
    <lineage>
        <taxon>Eukaryota</taxon>
        <taxon>Metazoa</taxon>
        <taxon>Chordata</taxon>
        <taxon>Craniata</taxon>
        <taxon>Vertebrata</taxon>
        <taxon>Euteleostomi</taxon>
        <taxon>Amphibia</taxon>
        <taxon>Batrachia</taxon>
        <taxon>Caudata</taxon>
        <taxon>Salamandroidea</taxon>
        <taxon>Salamandridae</taxon>
        <taxon>Pleurodelinae</taxon>
        <taxon>Pleurodeles</taxon>
    </lineage>
</organism>
<accession>A0AAV7V2X8</accession>